<dbReference type="EMBL" id="NTME01000010">
    <property type="protein sequence ID" value="PBJ95319.1"/>
    <property type="molecule type" value="Genomic_DNA"/>
</dbReference>
<comment type="caution">
    <text evidence="1">The sequence shown here is derived from an EMBL/GenBank/DDBJ whole genome shotgun (WGS) entry which is preliminary data.</text>
</comment>
<sequence>MTLYVVASLLGRGKQLERLSDGLTLLALAYGLAPLLGAQLQPLASLLCIALLVLGVLHKYWAVRVAIDAQLFARLAASRDLAADTQALDHALFELKLKPQAADTRAWPARSRAALALLRRQAVCLGLQLSLALATLLTLPLKG</sequence>
<dbReference type="KEGG" id="ppj:RK21_00018"/>
<protein>
    <submittedName>
        <fullName evidence="1">Uncharacterized protein</fullName>
    </submittedName>
</protein>
<reference evidence="1 2" key="1">
    <citation type="submission" date="2017-09" db="EMBL/GenBank/DDBJ databases">
        <authorList>
            <person name="Ehlers B."/>
            <person name="Leendertz F.H."/>
        </authorList>
    </citation>
    <scope>NUCLEOTIDE SEQUENCE [LARGE SCALE GENOMIC DNA]</scope>
    <source>
        <strain evidence="1 2">DJ-1</strain>
    </source>
</reference>
<gene>
    <name evidence="1" type="ORF">CMV24_13075</name>
</gene>
<dbReference type="Proteomes" id="UP000218102">
    <property type="component" value="Unassembled WGS sequence"/>
</dbReference>
<evidence type="ECO:0000313" key="1">
    <source>
        <dbReference type="EMBL" id="PBJ95319.1"/>
    </source>
</evidence>
<organism evidence="1 2">
    <name type="scientific">Pseudomonas plecoglossicida</name>
    <dbReference type="NCBI Taxonomy" id="70775"/>
    <lineage>
        <taxon>Bacteria</taxon>
        <taxon>Pseudomonadati</taxon>
        <taxon>Pseudomonadota</taxon>
        <taxon>Gammaproteobacteria</taxon>
        <taxon>Pseudomonadales</taxon>
        <taxon>Pseudomonadaceae</taxon>
        <taxon>Pseudomonas</taxon>
    </lineage>
</organism>
<dbReference type="RefSeq" id="WP_013974236.1">
    <property type="nucleotide sequence ID" value="NZ_CP010359.1"/>
</dbReference>
<name>A0A099N5X1_PSEDL</name>
<evidence type="ECO:0000313" key="2">
    <source>
        <dbReference type="Proteomes" id="UP000218102"/>
    </source>
</evidence>
<proteinExistence type="predicted"/>
<dbReference type="AlphaFoldDB" id="A0A099N5X1"/>
<accession>A0A099N5X1</accession>